<dbReference type="OrthoDB" id="9790423at2"/>
<dbReference type="InterPro" id="IPR013324">
    <property type="entry name" value="RNA_pol_sigma_r3/r4-like"/>
</dbReference>
<dbReference type="InterPro" id="IPR013325">
    <property type="entry name" value="RNA_pol_sigma_r2"/>
</dbReference>
<keyword evidence="5" id="KW-0804">Transcription</keyword>
<evidence type="ECO:0000256" key="2">
    <source>
        <dbReference type="ARBA" id="ARBA00023015"/>
    </source>
</evidence>
<evidence type="ECO:0000256" key="5">
    <source>
        <dbReference type="ARBA" id="ARBA00023163"/>
    </source>
</evidence>
<keyword evidence="2" id="KW-0805">Transcription regulation</keyword>
<dbReference type="NCBIfam" id="TIGR02937">
    <property type="entry name" value="sigma70-ECF"/>
    <property type="match status" value="1"/>
</dbReference>
<dbReference type="InterPro" id="IPR013249">
    <property type="entry name" value="RNA_pol_sigma70_r4_t2"/>
</dbReference>
<evidence type="ECO:0000259" key="7">
    <source>
        <dbReference type="Pfam" id="PF08281"/>
    </source>
</evidence>
<keyword evidence="3" id="KW-0731">Sigma factor</keyword>
<dbReference type="Proteomes" id="UP000275348">
    <property type="component" value="Unassembled WGS sequence"/>
</dbReference>
<dbReference type="InterPro" id="IPR039425">
    <property type="entry name" value="RNA_pol_sigma-70-like"/>
</dbReference>
<dbReference type="EMBL" id="RDOJ01000012">
    <property type="protein sequence ID" value="RLZ08737.1"/>
    <property type="molecule type" value="Genomic_DNA"/>
</dbReference>
<reference evidence="8 9" key="1">
    <citation type="submission" date="2018-10" db="EMBL/GenBank/DDBJ databases">
        <authorList>
            <person name="Chen X."/>
        </authorList>
    </citation>
    <scope>NUCLEOTIDE SEQUENCE [LARGE SCALE GENOMIC DNA]</scope>
    <source>
        <strain evidence="8 9">YIM 102668</strain>
    </source>
</reference>
<dbReference type="GO" id="GO:0016987">
    <property type="term" value="F:sigma factor activity"/>
    <property type="evidence" value="ECO:0007669"/>
    <property type="project" value="UniProtKB-KW"/>
</dbReference>
<dbReference type="InterPro" id="IPR014284">
    <property type="entry name" value="RNA_pol_sigma-70_dom"/>
</dbReference>
<feature type="domain" description="RNA polymerase sigma-70 region 2" evidence="6">
    <location>
        <begin position="24"/>
        <end position="93"/>
    </location>
</feature>
<evidence type="ECO:0000256" key="1">
    <source>
        <dbReference type="ARBA" id="ARBA00010641"/>
    </source>
</evidence>
<comment type="caution">
    <text evidence="8">The sequence shown here is derived from an EMBL/GenBank/DDBJ whole genome shotgun (WGS) entry which is preliminary data.</text>
</comment>
<dbReference type="PANTHER" id="PTHR43133:SF8">
    <property type="entry name" value="RNA POLYMERASE SIGMA FACTOR HI_1459-RELATED"/>
    <property type="match status" value="1"/>
</dbReference>
<feature type="domain" description="RNA polymerase sigma factor 70 region 4 type 2" evidence="7">
    <location>
        <begin position="133"/>
        <end position="171"/>
    </location>
</feature>
<keyword evidence="9" id="KW-1185">Reference proteome</keyword>
<dbReference type="Pfam" id="PF08281">
    <property type="entry name" value="Sigma70_r4_2"/>
    <property type="match status" value="1"/>
</dbReference>
<dbReference type="RefSeq" id="WP_121934956.1">
    <property type="nucleotide sequence ID" value="NZ_RDOJ01000012.1"/>
</dbReference>
<dbReference type="InterPro" id="IPR036388">
    <property type="entry name" value="WH-like_DNA-bd_sf"/>
</dbReference>
<dbReference type="SUPFAM" id="SSF88659">
    <property type="entry name" value="Sigma3 and sigma4 domains of RNA polymerase sigma factors"/>
    <property type="match status" value="1"/>
</dbReference>
<dbReference type="CDD" id="cd06171">
    <property type="entry name" value="Sigma70_r4"/>
    <property type="match status" value="1"/>
</dbReference>
<evidence type="ECO:0000256" key="4">
    <source>
        <dbReference type="ARBA" id="ARBA00023125"/>
    </source>
</evidence>
<accession>A0A3L9M680</accession>
<keyword evidence="4" id="KW-0238">DNA-binding</keyword>
<dbReference type="GO" id="GO:0006352">
    <property type="term" value="P:DNA-templated transcription initiation"/>
    <property type="evidence" value="ECO:0007669"/>
    <property type="project" value="InterPro"/>
</dbReference>
<dbReference type="Gene3D" id="1.10.1740.10">
    <property type="match status" value="1"/>
</dbReference>
<comment type="similarity">
    <text evidence="1">Belongs to the sigma-70 factor family. ECF subfamily.</text>
</comment>
<evidence type="ECO:0000256" key="3">
    <source>
        <dbReference type="ARBA" id="ARBA00023082"/>
    </source>
</evidence>
<dbReference type="GO" id="GO:0003677">
    <property type="term" value="F:DNA binding"/>
    <property type="evidence" value="ECO:0007669"/>
    <property type="project" value="UniProtKB-KW"/>
</dbReference>
<sequence>MNYEDDSLLISSYQDGNEDALQTLIEKYKGRIYSFIYSKVLDRDVTEDIFQDTFVKVILTLKGGKYNDEGKFLPWVMRIAHNLTIDYFRLNKRFNVIHESSNYSEDYNIFDYIGVMDECSETKIIKDQIDCDLKKLVKQLPDDQREVLELRIFKDLSFKEIAEETDVSINTALGRMRYALINLRKVIENNNIILTVD</sequence>
<dbReference type="InterPro" id="IPR007627">
    <property type="entry name" value="RNA_pol_sigma70_r2"/>
</dbReference>
<proteinExistence type="inferred from homology"/>
<evidence type="ECO:0000313" key="9">
    <source>
        <dbReference type="Proteomes" id="UP000275348"/>
    </source>
</evidence>
<evidence type="ECO:0000259" key="6">
    <source>
        <dbReference type="Pfam" id="PF04542"/>
    </source>
</evidence>
<dbReference type="SUPFAM" id="SSF88946">
    <property type="entry name" value="Sigma2 domain of RNA polymerase sigma factors"/>
    <property type="match status" value="1"/>
</dbReference>
<gene>
    <name evidence="8" type="ORF">EAH69_09440</name>
</gene>
<organism evidence="8 9">
    <name type="scientific">Faecalibacter macacae</name>
    <dbReference type="NCBI Taxonomy" id="1859289"/>
    <lineage>
        <taxon>Bacteria</taxon>
        <taxon>Pseudomonadati</taxon>
        <taxon>Bacteroidota</taxon>
        <taxon>Flavobacteriia</taxon>
        <taxon>Flavobacteriales</taxon>
        <taxon>Weeksellaceae</taxon>
        <taxon>Faecalibacter</taxon>
    </lineage>
</organism>
<protein>
    <submittedName>
        <fullName evidence="8">Sigma-70 family RNA polymerase sigma factor</fullName>
    </submittedName>
</protein>
<dbReference type="PANTHER" id="PTHR43133">
    <property type="entry name" value="RNA POLYMERASE ECF-TYPE SIGMA FACTO"/>
    <property type="match status" value="1"/>
</dbReference>
<evidence type="ECO:0000313" key="8">
    <source>
        <dbReference type="EMBL" id="RLZ08737.1"/>
    </source>
</evidence>
<dbReference type="Pfam" id="PF04542">
    <property type="entry name" value="Sigma70_r2"/>
    <property type="match status" value="1"/>
</dbReference>
<name>A0A3L9M680_9FLAO</name>
<dbReference type="AlphaFoldDB" id="A0A3L9M680"/>
<dbReference type="Gene3D" id="1.10.10.10">
    <property type="entry name" value="Winged helix-like DNA-binding domain superfamily/Winged helix DNA-binding domain"/>
    <property type="match status" value="1"/>
</dbReference>